<gene>
    <name evidence="1" type="ORF">RCOM_1436170</name>
</gene>
<dbReference type="AlphaFoldDB" id="B9RFP2"/>
<evidence type="ECO:0000313" key="1">
    <source>
        <dbReference type="EMBL" id="EEF50013.1"/>
    </source>
</evidence>
<proteinExistence type="predicted"/>
<sequence>MTPMSTPSTREPLFSGRVTPEIQHKIENASPKTATNVAFRMYESMKRHGLRKSDIYENGYETFGYKVMDGYFMPGSVTLLLGPPGRRKKSTKLMMEGEVMYDDKHALDVCLSRLIAYISGQLNNLKEIQHKLTGDAISVTDRQRLITIVLALQTYSVMLYNQPFSGSDLAATCSLLGTA</sequence>
<name>B9RFP2_RICCO</name>
<dbReference type="EMBL" id="EQ973777">
    <property type="protein sequence ID" value="EEF50013.1"/>
    <property type="molecule type" value="Genomic_DNA"/>
</dbReference>
<keyword evidence="2" id="KW-1185">Reference proteome</keyword>
<organism evidence="1 2">
    <name type="scientific">Ricinus communis</name>
    <name type="common">Castor bean</name>
    <dbReference type="NCBI Taxonomy" id="3988"/>
    <lineage>
        <taxon>Eukaryota</taxon>
        <taxon>Viridiplantae</taxon>
        <taxon>Streptophyta</taxon>
        <taxon>Embryophyta</taxon>
        <taxon>Tracheophyta</taxon>
        <taxon>Spermatophyta</taxon>
        <taxon>Magnoliopsida</taxon>
        <taxon>eudicotyledons</taxon>
        <taxon>Gunneridae</taxon>
        <taxon>Pentapetalae</taxon>
        <taxon>rosids</taxon>
        <taxon>fabids</taxon>
        <taxon>Malpighiales</taxon>
        <taxon>Euphorbiaceae</taxon>
        <taxon>Acalyphoideae</taxon>
        <taxon>Acalypheae</taxon>
        <taxon>Ricinus</taxon>
    </lineage>
</organism>
<accession>B9RFP2</accession>
<reference evidence="2" key="1">
    <citation type="journal article" date="2010" name="Nat. Biotechnol.">
        <title>Draft genome sequence of the oilseed species Ricinus communis.</title>
        <authorList>
            <person name="Chan A.P."/>
            <person name="Crabtree J."/>
            <person name="Zhao Q."/>
            <person name="Lorenzi H."/>
            <person name="Orvis J."/>
            <person name="Puiu D."/>
            <person name="Melake-Berhan A."/>
            <person name="Jones K.M."/>
            <person name="Redman J."/>
            <person name="Chen G."/>
            <person name="Cahoon E.B."/>
            <person name="Gedil M."/>
            <person name="Stanke M."/>
            <person name="Haas B.J."/>
            <person name="Wortman J.R."/>
            <person name="Fraser-Liggett C.M."/>
            <person name="Ravel J."/>
            <person name="Rabinowicz P.D."/>
        </authorList>
    </citation>
    <scope>NUCLEOTIDE SEQUENCE [LARGE SCALE GENOMIC DNA]</scope>
    <source>
        <strain evidence="2">cv. Hale</strain>
    </source>
</reference>
<dbReference type="Proteomes" id="UP000008311">
    <property type="component" value="Unassembled WGS sequence"/>
</dbReference>
<evidence type="ECO:0000313" key="2">
    <source>
        <dbReference type="Proteomes" id="UP000008311"/>
    </source>
</evidence>
<dbReference type="InParanoid" id="B9RFP2"/>
<protein>
    <submittedName>
        <fullName evidence="1">Uncharacterized protein</fullName>
    </submittedName>
</protein>